<dbReference type="EMBL" id="JBBWWR010000010">
    <property type="protein sequence ID" value="KAK8961036.1"/>
    <property type="molecule type" value="Genomic_DNA"/>
</dbReference>
<comment type="caution">
    <text evidence="2">The sequence shown here is derived from an EMBL/GenBank/DDBJ whole genome shotgun (WGS) entry which is preliminary data.</text>
</comment>
<sequence length="111" mass="12004">MKLKSELKDALTSLLGDYGVLAIPTVPGPPPKLNQDSTTLEDFRAKAFSLLAVAGLSVFCQIFVPLGLHNGLPVSVSLIARHGAYYFLLNLVQAFYQTLKEQAAVVWESGL</sequence>
<dbReference type="PANTHER" id="PTHR46310:SF7">
    <property type="entry name" value="AMIDASE 1"/>
    <property type="match status" value="1"/>
</dbReference>
<accession>A0ABR2MAI8</accession>
<dbReference type="InterPro" id="IPR036928">
    <property type="entry name" value="AS_sf"/>
</dbReference>
<dbReference type="Gene3D" id="3.90.1300.10">
    <property type="entry name" value="Amidase signature (AS) domain"/>
    <property type="match status" value="1"/>
</dbReference>
<protein>
    <submittedName>
        <fullName evidence="2">Amidase 1</fullName>
    </submittedName>
</protein>
<evidence type="ECO:0000313" key="2">
    <source>
        <dbReference type="EMBL" id="KAK8961036.1"/>
    </source>
</evidence>
<evidence type="ECO:0000313" key="3">
    <source>
        <dbReference type="Proteomes" id="UP001412067"/>
    </source>
</evidence>
<gene>
    <name evidence="2" type="primary">AMI1</name>
    <name evidence="2" type="ORF">KSP40_PGU004812</name>
</gene>
<organism evidence="2 3">
    <name type="scientific">Platanthera guangdongensis</name>
    <dbReference type="NCBI Taxonomy" id="2320717"/>
    <lineage>
        <taxon>Eukaryota</taxon>
        <taxon>Viridiplantae</taxon>
        <taxon>Streptophyta</taxon>
        <taxon>Embryophyta</taxon>
        <taxon>Tracheophyta</taxon>
        <taxon>Spermatophyta</taxon>
        <taxon>Magnoliopsida</taxon>
        <taxon>Liliopsida</taxon>
        <taxon>Asparagales</taxon>
        <taxon>Orchidaceae</taxon>
        <taxon>Orchidoideae</taxon>
        <taxon>Orchideae</taxon>
        <taxon>Orchidinae</taxon>
        <taxon>Platanthera</taxon>
    </lineage>
</organism>
<evidence type="ECO:0000256" key="1">
    <source>
        <dbReference type="SAM" id="Phobius"/>
    </source>
</evidence>
<reference evidence="2 3" key="1">
    <citation type="journal article" date="2022" name="Nat. Plants">
        <title>Genomes of leafy and leafless Platanthera orchids illuminate the evolution of mycoheterotrophy.</title>
        <authorList>
            <person name="Li M.H."/>
            <person name="Liu K.W."/>
            <person name="Li Z."/>
            <person name="Lu H.C."/>
            <person name="Ye Q.L."/>
            <person name="Zhang D."/>
            <person name="Wang J.Y."/>
            <person name="Li Y.F."/>
            <person name="Zhong Z.M."/>
            <person name="Liu X."/>
            <person name="Yu X."/>
            <person name="Liu D.K."/>
            <person name="Tu X.D."/>
            <person name="Liu B."/>
            <person name="Hao Y."/>
            <person name="Liao X.Y."/>
            <person name="Jiang Y.T."/>
            <person name="Sun W.H."/>
            <person name="Chen J."/>
            <person name="Chen Y.Q."/>
            <person name="Ai Y."/>
            <person name="Zhai J.W."/>
            <person name="Wu S.S."/>
            <person name="Zhou Z."/>
            <person name="Hsiao Y.Y."/>
            <person name="Wu W.L."/>
            <person name="Chen Y.Y."/>
            <person name="Lin Y.F."/>
            <person name="Hsu J.L."/>
            <person name="Li C.Y."/>
            <person name="Wang Z.W."/>
            <person name="Zhao X."/>
            <person name="Zhong W.Y."/>
            <person name="Ma X.K."/>
            <person name="Ma L."/>
            <person name="Huang J."/>
            <person name="Chen G.Z."/>
            <person name="Huang M.Z."/>
            <person name="Huang L."/>
            <person name="Peng D.H."/>
            <person name="Luo Y.B."/>
            <person name="Zou S.Q."/>
            <person name="Chen S.P."/>
            <person name="Lan S."/>
            <person name="Tsai W.C."/>
            <person name="Van de Peer Y."/>
            <person name="Liu Z.J."/>
        </authorList>
    </citation>
    <scope>NUCLEOTIDE SEQUENCE [LARGE SCALE GENOMIC DNA]</scope>
    <source>
        <strain evidence="2">Lor288</strain>
    </source>
</reference>
<name>A0ABR2MAI8_9ASPA</name>
<dbReference type="PANTHER" id="PTHR46310">
    <property type="entry name" value="AMIDASE 1"/>
    <property type="match status" value="1"/>
</dbReference>
<keyword evidence="1" id="KW-0812">Transmembrane</keyword>
<dbReference type="Proteomes" id="UP001412067">
    <property type="component" value="Unassembled WGS sequence"/>
</dbReference>
<keyword evidence="3" id="KW-1185">Reference proteome</keyword>
<feature type="transmembrane region" description="Helical" evidence="1">
    <location>
        <begin position="47"/>
        <end position="68"/>
    </location>
</feature>
<dbReference type="SUPFAM" id="SSF75304">
    <property type="entry name" value="Amidase signature (AS) enzymes"/>
    <property type="match status" value="1"/>
</dbReference>
<keyword evidence="1" id="KW-0472">Membrane</keyword>
<proteinExistence type="predicted"/>
<keyword evidence="1" id="KW-1133">Transmembrane helix</keyword>